<proteinExistence type="predicted"/>
<dbReference type="STRING" id="192904.SAMN04488514_101503"/>
<evidence type="ECO:0000313" key="2">
    <source>
        <dbReference type="Proteomes" id="UP000199440"/>
    </source>
</evidence>
<gene>
    <name evidence="1" type="ORF">SAMN04488514_101503</name>
</gene>
<name>A0A1G9JD37_9FLAO</name>
<organism evidence="1 2">
    <name type="scientific">Kriegella aquimaris</name>
    <dbReference type="NCBI Taxonomy" id="192904"/>
    <lineage>
        <taxon>Bacteria</taxon>
        <taxon>Pseudomonadati</taxon>
        <taxon>Bacteroidota</taxon>
        <taxon>Flavobacteriia</taxon>
        <taxon>Flavobacteriales</taxon>
        <taxon>Flavobacteriaceae</taxon>
        <taxon>Kriegella</taxon>
    </lineage>
</organism>
<keyword evidence="1" id="KW-0378">Hydrolase</keyword>
<dbReference type="EMBL" id="FNGV01000001">
    <property type="protein sequence ID" value="SDL35301.1"/>
    <property type="molecule type" value="Genomic_DNA"/>
</dbReference>
<accession>A0A1G9JD37</accession>
<keyword evidence="2" id="KW-1185">Reference proteome</keyword>
<sequence length="345" mass="39598">MERYDITRAKKSSGRIITKISSIPLLILLLLSSKQTNAQNSLLSDLRSPIIFKGNDSIAYRDPAILFHEDIFHLFYTLVKAENGLIYSYTASSKSKDLKHWSPAKIITAKNQNLNFCSPGNIIRFKDEWILSLQTYPRPGLGEKDKTRYGSADARVFIMRSKDLENWSAPELIKVKGADVKEADMGRMIDPYIVEDKDEKGKWWCFYKQNGVSMSYTYDFENWTYCCHSESGENVTVLTENDEYLLFHSPHNGIGIKRSTNLEQWEDWGDLIVLGQQHWDWAKGRITAGTVINLTENAKFGKYLMFFHGSGPRTEQEGDFDKNASLGIAWSDDLLHWNWPGKPTK</sequence>
<dbReference type="InterPro" id="IPR023296">
    <property type="entry name" value="Glyco_hydro_beta-prop_sf"/>
</dbReference>
<reference evidence="1 2" key="1">
    <citation type="submission" date="2016-10" db="EMBL/GenBank/DDBJ databases">
        <authorList>
            <person name="de Groot N.N."/>
        </authorList>
    </citation>
    <scope>NUCLEOTIDE SEQUENCE [LARGE SCALE GENOMIC DNA]</scope>
    <source>
        <strain evidence="1 2">DSM 19886</strain>
    </source>
</reference>
<dbReference type="AlphaFoldDB" id="A0A1G9JD37"/>
<evidence type="ECO:0000313" key="1">
    <source>
        <dbReference type="EMBL" id="SDL35301.1"/>
    </source>
</evidence>
<protein>
    <submittedName>
        <fullName evidence="1">Glycosyl hydrolases family 43</fullName>
    </submittedName>
</protein>
<dbReference type="Gene3D" id="2.115.10.20">
    <property type="entry name" value="Glycosyl hydrolase domain, family 43"/>
    <property type="match status" value="2"/>
</dbReference>
<dbReference type="SUPFAM" id="SSF75005">
    <property type="entry name" value="Arabinanase/levansucrase/invertase"/>
    <property type="match status" value="1"/>
</dbReference>
<dbReference type="RefSeq" id="WP_218129523.1">
    <property type="nucleotide sequence ID" value="NZ_FNGV01000001.1"/>
</dbReference>
<dbReference type="Proteomes" id="UP000199440">
    <property type="component" value="Unassembled WGS sequence"/>
</dbReference>
<dbReference type="GO" id="GO:0016787">
    <property type="term" value="F:hydrolase activity"/>
    <property type="evidence" value="ECO:0007669"/>
    <property type="project" value="UniProtKB-KW"/>
</dbReference>